<comment type="caution">
    <text evidence="2">The sequence shown here is derived from an EMBL/GenBank/DDBJ whole genome shotgun (WGS) entry which is preliminary data.</text>
</comment>
<keyword evidence="3" id="KW-1185">Reference proteome</keyword>
<dbReference type="Gene3D" id="3.40.50.1240">
    <property type="entry name" value="Phosphoglycerate mutase-like"/>
    <property type="match status" value="1"/>
</dbReference>
<dbReference type="SMART" id="SM00855">
    <property type="entry name" value="PGAM"/>
    <property type="match status" value="1"/>
</dbReference>
<dbReference type="Proteomes" id="UP000016368">
    <property type="component" value="Unassembled WGS sequence"/>
</dbReference>
<accession>F3KP08</accession>
<name>F3KP08_9BURK</name>
<dbReference type="InterPro" id="IPR013078">
    <property type="entry name" value="His_Pase_superF_clade-1"/>
</dbReference>
<dbReference type="STRING" id="887062.HGR_00784"/>
<dbReference type="Pfam" id="PF00300">
    <property type="entry name" value="His_Phos_1"/>
    <property type="match status" value="1"/>
</dbReference>
<proteinExistence type="predicted"/>
<gene>
    <name evidence="2" type="ORF">HGR_00784</name>
</gene>
<dbReference type="CDD" id="cd07067">
    <property type="entry name" value="HP_PGM_like"/>
    <property type="match status" value="1"/>
</dbReference>
<dbReference type="AlphaFoldDB" id="F3KP08"/>
<sequence>MRRSLATLVIAGLASPVLARAATDEALWSLLRQGGQIVLVRHAQTTPGVGDPSGMRLDDCATQRNLSEEGRRDAQLLGATLRRQGVSARRLLSSPWCRCVETARLAFERMPQVSEELGNLFDRPEREPAQTRALKRLVADAARTSSGAPGNVFMFTHGSTISALLGVTPATSEMVILTPGPDGFSVAGRLSLR</sequence>
<dbReference type="SUPFAM" id="SSF53254">
    <property type="entry name" value="Phosphoglycerate mutase-like"/>
    <property type="match status" value="1"/>
</dbReference>
<reference evidence="2 3" key="1">
    <citation type="journal article" date="2011" name="EMBO J.">
        <title>Structural diversity of bacterial flagellar motors.</title>
        <authorList>
            <person name="Chen S."/>
            <person name="Beeby M."/>
            <person name="Murphy G.E."/>
            <person name="Leadbetter J.R."/>
            <person name="Hendrixson D.R."/>
            <person name="Briegel A."/>
            <person name="Li Z."/>
            <person name="Shi J."/>
            <person name="Tocheva E.I."/>
            <person name="Muller A."/>
            <person name="Dobro M.J."/>
            <person name="Jensen G.J."/>
        </authorList>
    </citation>
    <scope>NUCLEOTIDE SEQUENCE [LARGE SCALE GENOMIC DNA]</scope>
    <source>
        <strain evidence="2 3">ATCC 19624</strain>
    </source>
</reference>
<keyword evidence="1" id="KW-0732">Signal</keyword>
<evidence type="ECO:0000256" key="1">
    <source>
        <dbReference type="SAM" id="SignalP"/>
    </source>
</evidence>
<dbReference type="EMBL" id="AEGR01000012">
    <property type="protein sequence ID" value="EGI78489.1"/>
    <property type="molecule type" value="Genomic_DNA"/>
</dbReference>
<protein>
    <submittedName>
        <fullName evidence="2">Putative phosphohistidine phosphatase, SixA</fullName>
    </submittedName>
</protein>
<feature type="signal peptide" evidence="1">
    <location>
        <begin position="1"/>
        <end position="21"/>
    </location>
</feature>
<organism evidence="2 3">
    <name type="scientific">Hylemonella gracilis ATCC 19624</name>
    <dbReference type="NCBI Taxonomy" id="887062"/>
    <lineage>
        <taxon>Bacteria</taxon>
        <taxon>Pseudomonadati</taxon>
        <taxon>Pseudomonadota</taxon>
        <taxon>Betaproteobacteria</taxon>
        <taxon>Burkholderiales</taxon>
        <taxon>Comamonadaceae</taxon>
        <taxon>Hylemonella</taxon>
    </lineage>
</organism>
<dbReference type="InterPro" id="IPR029033">
    <property type="entry name" value="His_PPase_superfam"/>
</dbReference>
<feature type="chain" id="PRO_5003298232" evidence="1">
    <location>
        <begin position="22"/>
        <end position="193"/>
    </location>
</feature>
<evidence type="ECO:0000313" key="3">
    <source>
        <dbReference type="Proteomes" id="UP000016368"/>
    </source>
</evidence>
<evidence type="ECO:0000313" key="2">
    <source>
        <dbReference type="EMBL" id="EGI78489.1"/>
    </source>
</evidence>
<dbReference type="eggNOG" id="COG2062">
    <property type="taxonomic scope" value="Bacteria"/>
</dbReference>